<dbReference type="Proteomes" id="UP000001876">
    <property type="component" value="Unassembled WGS sequence"/>
</dbReference>
<reference evidence="2 3" key="1">
    <citation type="journal article" date="2009" name="Science">
        <title>Green evolution and dynamic adaptations revealed by genomes of the marine picoeukaryotes Micromonas.</title>
        <authorList>
            <person name="Worden A.Z."/>
            <person name="Lee J.H."/>
            <person name="Mock T."/>
            <person name="Rouze P."/>
            <person name="Simmons M.P."/>
            <person name="Aerts A.L."/>
            <person name="Allen A.E."/>
            <person name="Cuvelier M.L."/>
            <person name="Derelle E."/>
            <person name="Everett M.V."/>
            <person name="Foulon E."/>
            <person name="Grimwood J."/>
            <person name="Gundlach H."/>
            <person name="Henrissat B."/>
            <person name="Napoli C."/>
            <person name="McDonald S.M."/>
            <person name="Parker M.S."/>
            <person name="Rombauts S."/>
            <person name="Salamov A."/>
            <person name="Von Dassow P."/>
            <person name="Badger J.H."/>
            <person name="Coutinho P.M."/>
            <person name="Demir E."/>
            <person name="Dubchak I."/>
            <person name="Gentemann C."/>
            <person name="Eikrem W."/>
            <person name="Gready J.E."/>
            <person name="John U."/>
            <person name="Lanier W."/>
            <person name="Lindquist E.A."/>
            <person name="Lucas S."/>
            <person name="Mayer K.F."/>
            <person name="Moreau H."/>
            <person name="Not F."/>
            <person name="Otillar R."/>
            <person name="Panaud O."/>
            <person name="Pangilinan J."/>
            <person name="Paulsen I."/>
            <person name="Piegu B."/>
            <person name="Poliakov A."/>
            <person name="Robbens S."/>
            <person name="Schmutz J."/>
            <person name="Toulza E."/>
            <person name="Wyss T."/>
            <person name="Zelensky A."/>
            <person name="Zhou K."/>
            <person name="Armbrust E.V."/>
            <person name="Bhattacharya D."/>
            <person name="Goodenough U.W."/>
            <person name="Van de Peer Y."/>
            <person name="Grigoriev I.V."/>
        </authorList>
    </citation>
    <scope>NUCLEOTIDE SEQUENCE [LARGE SCALE GENOMIC DNA]</scope>
    <source>
        <strain evidence="2 3">CCMP1545</strain>
    </source>
</reference>
<protein>
    <submittedName>
        <fullName evidence="2">Photosystem I subunit O</fullName>
    </submittedName>
</protein>
<dbReference type="PANTHER" id="PTHR36311:SF1">
    <property type="entry name" value="PHOTOSYSTEM I SUBUNIT O"/>
    <property type="match status" value="1"/>
</dbReference>
<keyword evidence="3" id="KW-1185">Reference proteome</keyword>
<dbReference type="eggNOG" id="ENOG502S09E">
    <property type="taxonomic scope" value="Eukaryota"/>
</dbReference>
<dbReference type="OMA" id="SWIDLTM"/>
<accession>C1MKR2</accession>
<dbReference type="RefSeq" id="XP_003056041.1">
    <property type="nucleotide sequence ID" value="XM_003055995.1"/>
</dbReference>
<evidence type="ECO:0000313" key="3">
    <source>
        <dbReference type="Proteomes" id="UP000001876"/>
    </source>
</evidence>
<keyword evidence="1" id="KW-1133">Transmembrane helix</keyword>
<proteinExistence type="predicted"/>
<keyword evidence="1" id="KW-0812">Transmembrane</keyword>
<dbReference type="EMBL" id="GG663736">
    <property type="protein sequence ID" value="EEH59417.1"/>
    <property type="molecule type" value="Genomic_DNA"/>
</dbReference>
<gene>
    <name evidence="2" type="primary">PSA0</name>
    <name evidence="2" type="ORF">MICPUCDRAFT_64557</name>
</gene>
<organism evidence="3">
    <name type="scientific">Micromonas pusilla (strain CCMP1545)</name>
    <name type="common">Picoplanktonic green alga</name>
    <dbReference type="NCBI Taxonomy" id="564608"/>
    <lineage>
        <taxon>Eukaryota</taxon>
        <taxon>Viridiplantae</taxon>
        <taxon>Chlorophyta</taxon>
        <taxon>Mamiellophyceae</taxon>
        <taxon>Mamiellales</taxon>
        <taxon>Mamiellaceae</taxon>
        <taxon>Micromonas</taxon>
    </lineage>
</organism>
<sequence length="147" mass="16097">MAALICVSGLGLNRPSEIASQRSNILARQGFLSRGGARTRTYRAVLPTTVAESKTFDDDWLKAESTVHLLTLFGWTVPSGVAIKAYGDTSLLAAFADSIGNNLANFPQGPAIDDKFWLYLITWHIGLFSTMLLGQIGWQGRKQGYFK</sequence>
<dbReference type="PANTHER" id="PTHR36311">
    <property type="entry name" value="PHOTOSYSTEM I SUBUNIT O"/>
    <property type="match status" value="1"/>
</dbReference>
<dbReference type="Pfam" id="PF22832">
    <property type="entry name" value="PsaO_TMD"/>
    <property type="match status" value="1"/>
</dbReference>
<evidence type="ECO:0000313" key="2">
    <source>
        <dbReference type="EMBL" id="EEH59417.1"/>
    </source>
</evidence>
<evidence type="ECO:0000256" key="1">
    <source>
        <dbReference type="SAM" id="Phobius"/>
    </source>
</evidence>
<dbReference type="STRING" id="564608.C1MKR2"/>
<feature type="transmembrane region" description="Helical" evidence="1">
    <location>
        <begin position="116"/>
        <end position="138"/>
    </location>
</feature>
<dbReference type="OrthoDB" id="495711at2759"/>
<dbReference type="NCBIfam" id="TIGR03059">
    <property type="entry name" value="psaOeuk"/>
    <property type="match status" value="1"/>
</dbReference>
<dbReference type="GeneID" id="9681972"/>
<dbReference type="AlphaFoldDB" id="C1MKR2"/>
<dbReference type="KEGG" id="mpp:MICPUCDRAFT_64557"/>
<dbReference type="InterPro" id="IPR017498">
    <property type="entry name" value="PSI_PsaO"/>
</dbReference>
<name>C1MKR2_MICPC</name>
<keyword evidence="1" id="KW-0472">Membrane</keyword>